<dbReference type="EMBL" id="BARV01003328">
    <property type="protein sequence ID" value="GAI05481.1"/>
    <property type="molecule type" value="Genomic_DNA"/>
</dbReference>
<organism evidence="2">
    <name type="scientific">marine sediment metagenome</name>
    <dbReference type="NCBI Taxonomy" id="412755"/>
    <lineage>
        <taxon>unclassified sequences</taxon>
        <taxon>metagenomes</taxon>
        <taxon>ecological metagenomes</taxon>
    </lineage>
</organism>
<evidence type="ECO:0000256" key="1">
    <source>
        <dbReference type="SAM" id="MobiDB-lite"/>
    </source>
</evidence>
<protein>
    <submittedName>
        <fullName evidence="2">Uncharacterized protein</fullName>
    </submittedName>
</protein>
<reference evidence="2" key="1">
    <citation type="journal article" date="2014" name="Front. Microbiol.">
        <title>High frequency of phylogenetically diverse reductive dehalogenase-homologous genes in deep subseafloor sedimentary metagenomes.</title>
        <authorList>
            <person name="Kawai M."/>
            <person name="Futagami T."/>
            <person name="Toyoda A."/>
            <person name="Takaki Y."/>
            <person name="Nishi S."/>
            <person name="Hori S."/>
            <person name="Arai W."/>
            <person name="Tsubouchi T."/>
            <person name="Morono Y."/>
            <person name="Uchiyama I."/>
            <person name="Ito T."/>
            <person name="Fujiyama A."/>
            <person name="Inagaki F."/>
            <person name="Takami H."/>
        </authorList>
    </citation>
    <scope>NUCLEOTIDE SEQUENCE</scope>
    <source>
        <strain evidence="2">Expedition CK06-06</strain>
    </source>
</reference>
<dbReference type="AlphaFoldDB" id="X1LI46"/>
<accession>X1LI46</accession>
<comment type="caution">
    <text evidence="2">The sequence shown here is derived from an EMBL/GenBank/DDBJ whole genome shotgun (WGS) entry which is preliminary data.</text>
</comment>
<sequence length="216" mass="24306">MWAVVREWVKDGADLLESASFGPHVHSVVFGKPEAHSCSDFFLAFADKNGVPQPLETTKDVVAFTRYLLSHAGVLMDFTISENDPHERELRRRTHAIRSFGCLHHIDPEKLLPPAEYEALAKEIAGLLNMEWVDGELRYPASSRDIGTSDEGIEWLPIFKLGQHLADDTLYRSLSPTQRDFWDSVVDFMGLQGHSPNTSELRPPPDVSVFETKPPP</sequence>
<name>X1LI46_9ZZZZ</name>
<feature type="region of interest" description="Disordered" evidence="1">
    <location>
        <begin position="193"/>
        <end position="216"/>
    </location>
</feature>
<proteinExistence type="predicted"/>
<evidence type="ECO:0000313" key="2">
    <source>
        <dbReference type="EMBL" id="GAI05481.1"/>
    </source>
</evidence>
<feature type="non-terminal residue" evidence="2">
    <location>
        <position position="216"/>
    </location>
</feature>
<gene>
    <name evidence="2" type="ORF">S06H3_08022</name>
</gene>